<dbReference type="Pfam" id="PF13966">
    <property type="entry name" value="zf-RVT"/>
    <property type="match status" value="1"/>
</dbReference>
<protein>
    <recommendedName>
        <fullName evidence="1">Reverse transcriptase domain-containing protein</fullName>
    </recommendedName>
</protein>
<reference evidence="2" key="1">
    <citation type="submission" date="2018-02" db="EMBL/GenBank/DDBJ databases">
        <authorList>
            <person name="Cohen D.B."/>
            <person name="Kent A.D."/>
        </authorList>
    </citation>
    <scope>NUCLEOTIDE SEQUENCE</scope>
</reference>
<dbReference type="EMBL" id="OIVN01000456">
    <property type="protein sequence ID" value="SPC80546.1"/>
    <property type="molecule type" value="Genomic_DNA"/>
</dbReference>
<dbReference type="PANTHER" id="PTHR46890:SF48">
    <property type="entry name" value="RNA-DIRECTED DNA POLYMERASE"/>
    <property type="match status" value="1"/>
</dbReference>
<dbReference type="GO" id="GO:0004523">
    <property type="term" value="F:RNA-DNA hybrid ribonuclease activity"/>
    <property type="evidence" value="ECO:0007669"/>
    <property type="project" value="InterPro"/>
</dbReference>
<gene>
    <name evidence="2" type="ORF">FSB_LOCUS8428</name>
</gene>
<dbReference type="GO" id="GO:0003676">
    <property type="term" value="F:nucleic acid binding"/>
    <property type="evidence" value="ECO:0007669"/>
    <property type="project" value="InterPro"/>
</dbReference>
<dbReference type="InterPro" id="IPR044730">
    <property type="entry name" value="RNase_H-like_dom_plant"/>
</dbReference>
<dbReference type="InterPro" id="IPR000477">
    <property type="entry name" value="RT_dom"/>
</dbReference>
<name>A0A2N9ENY0_FAGSY</name>
<feature type="domain" description="Reverse transcriptase" evidence="1">
    <location>
        <begin position="62"/>
        <end position="333"/>
    </location>
</feature>
<dbReference type="PROSITE" id="PS50878">
    <property type="entry name" value="RT_POL"/>
    <property type="match status" value="1"/>
</dbReference>
<dbReference type="AlphaFoldDB" id="A0A2N9ENY0"/>
<sequence length="708" mass="79994">MDRVVTPQMNAELLRPFTCEEICIALFQIHPSKAPGPDGMTSLFFQKYWSIVGKDVCEAVLDCLNFGRVLNSPNLTHLALIPKVKSPEHLSQFQSISLCNVLYKIISKLLANRLKVIMPSIISDSQSAFVPGRLISDNILVAFEMLHSLKNRRKGRKKFMAVKLDMSKAYDRVEWAFLREMMLTWGFNAQWVTLIMECISSVSYSVLLNGMPKNWIIPKRGLRQGDPLLPYLFLLYAEGLSALLRKAEFDREITGAAISRRGPKVSHLFFMDDCLLFCKASLSESVVLKDLLSKYGRAFEHKMHWLSWSKTKKAKCYGGLGFRDLRLFNSALLVRQCWRLLHSPHSLAFRMLKERYFLNSSFMGAIIPKNASFTWRSILGARKVIELGSRWRVGNGEKIRIWKDRWLPTPTTYKVVSPISLLPEEARVSDLLIQDSQCWNSRLIDEVFLPRDASIIKSTPLSFRRPQDKIIWKVQLFMWKVSHNILPTCKNLFDRGISSSSSCVVCTDEPKSIHHLLWESISGNLWCHRNELAHGTSVVNSVSLLRKAIDLVFSFEAATKATEPYKSHGTIGLGYLVRDHLGRVAAACSELVPQPLDPTLLWPFALLHAAVFAWDSGFFDLIIEGECKTLFRAFGTVSDLSQASLLIDGIKCILSSFRVVNFNPICSVCNRASHKLAKLACGQDSSEVWLGVCPPNVLDIVTGDSLVS</sequence>
<dbReference type="InterPro" id="IPR002156">
    <property type="entry name" value="RNaseH_domain"/>
</dbReference>
<proteinExistence type="predicted"/>
<organism evidence="2">
    <name type="scientific">Fagus sylvatica</name>
    <name type="common">Beechnut</name>
    <dbReference type="NCBI Taxonomy" id="28930"/>
    <lineage>
        <taxon>Eukaryota</taxon>
        <taxon>Viridiplantae</taxon>
        <taxon>Streptophyta</taxon>
        <taxon>Embryophyta</taxon>
        <taxon>Tracheophyta</taxon>
        <taxon>Spermatophyta</taxon>
        <taxon>Magnoliopsida</taxon>
        <taxon>eudicotyledons</taxon>
        <taxon>Gunneridae</taxon>
        <taxon>Pentapetalae</taxon>
        <taxon>rosids</taxon>
        <taxon>fabids</taxon>
        <taxon>Fagales</taxon>
        <taxon>Fagaceae</taxon>
        <taxon>Fagus</taxon>
    </lineage>
</organism>
<dbReference type="InterPro" id="IPR052343">
    <property type="entry name" value="Retrotransposon-Effector_Assoc"/>
</dbReference>
<accession>A0A2N9ENY0</accession>
<evidence type="ECO:0000313" key="2">
    <source>
        <dbReference type="EMBL" id="SPC80546.1"/>
    </source>
</evidence>
<dbReference type="Pfam" id="PF00078">
    <property type="entry name" value="RVT_1"/>
    <property type="match status" value="1"/>
</dbReference>
<dbReference type="Pfam" id="PF13456">
    <property type="entry name" value="RVT_3"/>
    <property type="match status" value="1"/>
</dbReference>
<dbReference type="CDD" id="cd01650">
    <property type="entry name" value="RT_nLTR_like"/>
    <property type="match status" value="1"/>
</dbReference>
<dbReference type="InterPro" id="IPR026960">
    <property type="entry name" value="RVT-Znf"/>
</dbReference>
<evidence type="ECO:0000259" key="1">
    <source>
        <dbReference type="PROSITE" id="PS50878"/>
    </source>
</evidence>
<dbReference type="CDD" id="cd06222">
    <property type="entry name" value="RNase_H_like"/>
    <property type="match status" value="1"/>
</dbReference>
<dbReference type="PANTHER" id="PTHR46890">
    <property type="entry name" value="NON-LTR RETROLELEMENT REVERSE TRANSCRIPTASE-LIKE PROTEIN-RELATED"/>
    <property type="match status" value="1"/>
</dbReference>